<dbReference type="Proteomes" id="UP000035721">
    <property type="component" value="Unassembled WGS sequence"/>
</dbReference>
<dbReference type="STRING" id="1194083.BN12_2450001"/>
<dbReference type="Pfam" id="PF00300">
    <property type="entry name" value="His_Phos_1"/>
    <property type="match status" value="1"/>
</dbReference>
<gene>
    <name evidence="2" type="ORF">BN12_2450001</name>
</gene>
<evidence type="ECO:0008006" key="4">
    <source>
        <dbReference type="Google" id="ProtNLM"/>
    </source>
</evidence>
<feature type="binding site" evidence="1">
    <location>
        <begin position="9"/>
        <end position="16"/>
    </location>
    <ligand>
        <name>substrate</name>
    </ligand>
</feature>
<feature type="binding site" evidence="1">
    <location>
        <position position="59"/>
    </location>
    <ligand>
        <name>substrate</name>
    </ligand>
</feature>
<name>A0A077LYR5_9MICO</name>
<dbReference type="SMART" id="SM00855">
    <property type="entry name" value="PGAM"/>
    <property type="match status" value="1"/>
</dbReference>
<evidence type="ECO:0000313" key="2">
    <source>
        <dbReference type="EMBL" id="CCH78047.1"/>
    </source>
</evidence>
<organism evidence="2 3">
    <name type="scientific">Nostocoides japonicum T1-X7</name>
    <dbReference type="NCBI Taxonomy" id="1194083"/>
    <lineage>
        <taxon>Bacteria</taxon>
        <taxon>Bacillati</taxon>
        <taxon>Actinomycetota</taxon>
        <taxon>Actinomycetes</taxon>
        <taxon>Micrococcales</taxon>
        <taxon>Intrasporangiaceae</taxon>
        <taxon>Nostocoides</taxon>
    </lineage>
</organism>
<dbReference type="CDD" id="cd07067">
    <property type="entry name" value="HP_PGM_like"/>
    <property type="match status" value="1"/>
</dbReference>
<dbReference type="GO" id="GO:0005737">
    <property type="term" value="C:cytoplasm"/>
    <property type="evidence" value="ECO:0007669"/>
    <property type="project" value="TreeGrafter"/>
</dbReference>
<dbReference type="PANTHER" id="PTHR48100:SF1">
    <property type="entry name" value="HISTIDINE PHOSPHATASE FAMILY PROTEIN-RELATED"/>
    <property type="match status" value="1"/>
</dbReference>
<sequence>MTGHLVLLRHGRTTLNADGRLRGRLDPDLDEVGRAEAEHAGRLLARHTVRRIVSSPLARARQTADAVSLATGVSVELDDRLLDRDYGRFAGDTVASVLERFGSLDAAPDVETRADLTDRVVELLGEVAGGSLADDVVLVTHDAVVTILVEHLGPPDPGPVVVPTGSLTDLRRVEGRWVVDAVGVLPAP</sequence>
<dbReference type="AlphaFoldDB" id="A0A077LYR5"/>
<comment type="caution">
    <text evidence="2">The sequence shown here is derived from an EMBL/GenBank/DDBJ whole genome shotgun (WGS) entry which is preliminary data.</text>
</comment>
<dbReference type="SUPFAM" id="SSF53254">
    <property type="entry name" value="Phosphoglycerate mutase-like"/>
    <property type="match status" value="1"/>
</dbReference>
<dbReference type="RefSeq" id="WP_053080104.1">
    <property type="nucleotide sequence ID" value="NZ_HF570958.1"/>
</dbReference>
<reference evidence="2 3" key="1">
    <citation type="journal article" date="2013" name="ISME J.">
        <title>A metabolic model for members of the genus Tetrasphaera involved in enhanced biological phosphorus removal.</title>
        <authorList>
            <person name="Kristiansen R."/>
            <person name="Nguyen H.T.T."/>
            <person name="Saunders A.M."/>
            <person name="Nielsen J.L."/>
            <person name="Wimmer R."/>
            <person name="Le V.Q."/>
            <person name="McIlroy S.J."/>
            <person name="Petrovski S."/>
            <person name="Seviour R.J."/>
            <person name="Calteau A."/>
            <person name="Nielsen K.L."/>
            <person name="Nielsen P.H."/>
        </authorList>
    </citation>
    <scope>NUCLEOTIDE SEQUENCE [LARGE SCALE GENOMIC DNA]</scope>
    <source>
        <strain evidence="2 3">T1-X7</strain>
    </source>
</reference>
<dbReference type="PANTHER" id="PTHR48100">
    <property type="entry name" value="BROAD-SPECIFICITY PHOSPHATASE YOR283W-RELATED"/>
    <property type="match status" value="1"/>
</dbReference>
<dbReference type="EMBL" id="CAJB01000163">
    <property type="protein sequence ID" value="CCH78047.1"/>
    <property type="molecule type" value="Genomic_DNA"/>
</dbReference>
<proteinExistence type="predicted"/>
<dbReference type="InterPro" id="IPR013078">
    <property type="entry name" value="His_Pase_superF_clade-1"/>
</dbReference>
<protein>
    <recommendedName>
        <fullName evidence="4">Phosphoglycerate mutase</fullName>
    </recommendedName>
</protein>
<evidence type="ECO:0000313" key="3">
    <source>
        <dbReference type="Proteomes" id="UP000035721"/>
    </source>
</evidence>
<evidence type="ECO:0000256" key="1">
    <source>
        <dbReference type="PIRSR" id="PIRSR613078-2"/>
    </source>
</evidence>
<keyword evidence="3" id="KW-1185">Reference proteome</keyword>
<dbReference type="Gene3D" id="3.40.50.1240">
    <property type="entry name" value="Phosphoglycerate mutase-like"/>
    <property type="match status" value="1"/>
</dbReference>
<dbReference type="GO" id="GO:0016791">
    <property type="term" value="F:phosphatase activity"/>
    <property type="evidence" value="ECO:0007669"/>
    <property type="project" value="TreeGrafter"/>
</dbReference>
<accession>A0A077LYR5</accession>
<dbReference type="InterPro" id="IPR029033">
    <property type="entry name" value="His_PPase_superfam"/>
</dbReference>
<dbReference type="InterPro" id="IPR050275">
    <property type="entry name" value="PGM_Phosphatase"/>
</dbReference>